<gene>
    <name evidence="6" type="primary">DPGN</name>
</gene>
<evidence type="ECO:0000256" key="1">
    <source>
        <dbReference type="ARBA" id="ARBA00022690"/>
    </source>
</evidence>
<dbReference type="PANTHER" id="PTHR21131:SF0">
    <property type="entry name" value="GEO10195P1-RELATED"/>
    <property type="match status" value="1"/>
</dbReference>
<evidence type="ECO:0000256" key="3">
    <source>
        <dbReference type="ARBA" id="ARBA00023157"/>
    </source>
</evidence>
<reference evidence="6" key="1">
    <citation type="submission" date="2013-07" db="EMBL/GenBank/DDBJ databases">
        <title>Midgut Transcriptome Profiling of Anoplphora glabripennis, a Lignocellulose Degrading, Wood-Boring Cerambycid.</title>
        <authorList>
            <person name="Scully E.D."/>
            <person name="Hoover K."/>
            <person name="Carlson J.E."/>
            <person name="Tien M."/>
            <person name="Geib S.M."/>
        </authorList>
    </citation>
    <scope>NUCLEOTIDE SEQUENCE</scope>
</reference>
<evidence type="ECO:0000313" key="6">
    <source>
        <dbReference type="EMBL" id="JAB62011.1"/>
    </source>
</evidence>
<keyword evidence="2" id="KW-0722">Serine protease inhibitor</keyword>
<evidence type="ECO:0000259" key="5">
    <source>
        <dbReference type="PROSITE" id="PS51465"/>
    </source>
</evidence>
<organism evidence="6">
    <name type="scientific">Anoplophora glabripennis</name>
    <name type="common">Asian longhorn beetle</name>
    <name type="synonym">Anoplophora nobilis</name>
    <dbReference type="NCBI Taxonomy" id="217634"/>
    <lineage>
        <taxon>Eukaryota</taxon>
        <taxon>Metazoa</taxon>
        <taxon>Ecdysozoa</taxon>
        <taxon>Arthropoda</taxon>
        <taxon>Hexapoda</taxon>
        <taxon>Insecta</taxon>
        <taxon>Pterygota</taxon>
        <taxon>Neoptera</taxon>
        <taxon>Endopterygota</taxon>
        <taxon>Coleoptera</taxon>
        <taxon>Polyphaga</taxon>
        <taxon>Cucujiformia</taxon>
        <taxon>Chrysomeloidea</taxon>
        <taxon>Cerambycidae</taxon>
        <taxon>Lamiinae</taxon>
        <taxon>Lamiini</taxon>
        <taxon>Anoplophora</taxon>
    </lineage>
</organism>
<protein>
    <submittedName>
        <fullName evidence="6">Serine protease inhibitor dipetalogastin</fullName>
    </submittedName>
</protein>
<dbReference type="SMART" id="SM00280">
    <property type="entry name" value="KAZAL"/>
    <property type="match status" value="1"/>
</dbReference>
<dbReference type="EMBL" id="GALX01006455">
    <property type="protein sequence ID" value="JAB62011.1"/>
    <property type="molecule type" value="Transcribed_RNA"/>
</dbReference>
<accession>V5I7G9</accession>
<dbReference type="FunFam" id="3.30.60.30:FF:000067">
    <property type="entry name" value="Thrombin inhibitor rhodniin"/>
    <property type="match status" value="1"/>
</dbReference>
<dbReference type="AlphaFoldDB" id="V5I7G9"/>
<dbReference type="PROSITE" id="PS51465">
    <property type="entry name" value="KAZAL_2"/>
    <property type="match status" value="1"/>
</dbReference>
<dbReference type="Gene3D" id="3.30.60.30">
    <property type="match status" value="1"/>
</dbReference>
<name>V5I7G9_ANOGL</name>
<dbReference type="Pfam" id="PF00050">
    <property type="entry name" value="Kazal_1"/>
    <property type="match status" value="1"/>
</dbReference>
<keyword evidence="3" id="KW-1015">Disulfide bond</keyword>
<keyword evidence="1" id="KW-0646">Protease inhibitor</keyword>
<evidence type="ECO:0000256" key="4">
    <source>
        <dbReference type="SAM" id="SignalP"/>
    </source>
</evidence>
<dbReference type="InterPro" id="IPR053265">
    <property type="entry name" value="Serpin"/>
</dbReference>
<evidence type="ECO:0000256" key="2">
    <source>
        <dbReference type="ARBA" id="ARBA00022900"/>
    </source>
</evidence>
<keyword evidence="4" id="KW-0732">Signal</keyword>
<dbReference type="InterPro" id="IPR002350">
    <property type="entry name" value="Kazal_dom"/>
</dbReference>
<dbReference type="CDD" id="cd00104">
    <property type="entry name" value="KAZAL_FS"/>
    <property type="match status" value="1"/>
</dbReference>
<sequence length="100" mass="11131">TVHNGIRNQQHEINKMKLIFLIIPALLVSVSLGAEPENQSCICPAIYRPVCGSDGNTYANSCAIECEKQRGRPGLTIERTGRCEGPGVIDEIHRRFKQRL</sequence>
<feature type="domain" description="Kazal-like" evidence="5">
    <location>
        <begin position="35"/>
        <end position="85"/>
    </location>
</feature>
<dbReference type="PANTHER" id="PTHR21131">
    <property type="entry name" value="SERINE-TYPE ENDOPEPTIDASE INHIBITOR"/>
    <property type="match status" value="1"/>
</dbReference>
<dbReference type="InterPro" id="IPR036058">
    <property type="entry name" value="Kazal_dom_sf"/>
</dbReference>
<dbReference type="SUPFAM" id="SSF100895">
    <property type="entry name" value="Kazal-type serine protease inhibitors"/>
    <property type="match status" value="1"/>
</dbReference>
<feature type="chain" id="PRO_5004736752" evidence="4">
    <location>
        <begin position="34"/>
        <end position="100"/>
    </location>
</feature>
<feature type="non-terminal residue" evidence="6">
    <location>
        <position position="1"/>
    </location>
</feature>
<feature type="signal peptide" evidence="4">
    <location>
        <begin position="1"/>
        <end position="33"/>
    </location>
</feature>
<proteinExistence type="predicted"/>
<dbReference type="GO" id="GO:0004867">
    <property type="term" value="F:serine-type endopeptidase inhibitor activity"/>
    <property type="evidence" value="ECO:0007669"/>
    <property type="project" value="UniProtKB-KW"/>
</dbReference>
<dbReference type="PROSITE" id="PS00282">
    <property type="entry name" value="KAZAL_1"/>
    <property type="match status" value="1"/>
</dbReference>